<feature type="region of interest" description="Disordered" evidence="1">
    <location>
        <begin position="306"/>
        <end position="336"/>
    </location>
</feature>
<dbReference type="Proteomes" id="UP000072874">
    <property type="component" value="Chromosome 10"/>
</dbReference>
<dbReference type="AlphaFoldDB" id="A0A078KJF1"/>
<dbReference type="EMBL" id="LM993664">
    <property type="protein sequence ID" value="VTZ79045.1"/>
    <property type="molecule type" value="Genomic_DNA"/>
</dbReference>
<dbReference type="GeneID" id="3791471"/>
<dbReference type="RefSeq" id="XP_726131.2">
    <property type="nucleotide sequence ID" value="XM_721038.2"/>
</dbReference>
<dbReference type="EMBL" id="LK934638">
    <property type="protein sequence ID" value="CDU85150.1"/>
    <property type="molecule type" value="Genomic_DNA"/>
</dbReference>
<reference evidence="3" key="4">
    <citation type="submission" date="2019-05" db="EMBL/GenBank/DDBJ databases">
        <authorList>
            <consortium name="Pathogen Informatics"/>
        </authorList>
    </citation>
    <scope>NUCLEOTIDE SEQUENCE</scope>
    <source>
        <strain evidence="3">17X</strain>
    </source>
</reference>
<dbReference type="KEGG" id="pyo:PY17X_1032000"/>
<dbReference type="Proteomes" id="UP000072904">
    <property type="component" value="Chromosome 10"/>
</dbReference>
<dbReference type="VEuPathDB" id="PlasmoDB:PY05643"/>
<feature type="compositionally biased region" description="Basic and acidic residues" evidence="1">
    <location>
        <begin position="306"/>
        <end position="316"/>
    </location>
</feature>
<reference evidence="3" key="2">
    <citation type="submission" date="2014-05" db="EMBL/GenBank/DDBJ databases">
        <authorList>
            <person name="Aslett M.A."/>
            <person name="De Silva N."/>
        </authorList>
    </citation>
    <scope>NUCLEOTIDE SEQUENCE</scope>
    <source>
        <strain evidence="3">17X</strain>
    </source>
</reference>
<dbReference type="VEuPathDB" id="PlasmoDB:PYYM_1031700"/>
<gene>
    <name evidence="3" type="ORF">PY17X_1032000</name>
    <name evidence="2" type="ORF">PYYM_1031700</name>
</gene>
<evidence type="ECO:0000313" key="3">
    <source>
        <dbReference type="EMBL" id="VTZ79045.1"/>
    </source>
</evidence>
<reference evidence="4 5" key="1">
    <citation type="journal article" date="2014" name="BMC Biol.">
        <title>A comprehensive evaluation of rodent malaria parasite genomes and gene expression.</title>
        <authorList>
            <person name="Otto T.D."/>
            <person name="Bohme U."/>
            <person name="Jackson A.P."/>
            <person name="Hunt M."/>
            <person name="Franke-Fayard B."/>
            <person name="Hoeijmakers W.A."/>
            <person name="Religa A.A."/>
            <person name="Robertson L."/>
            <person name="Sanders M."/>
            <person name="Ogun S.A."/>
            <person name="Cunningham D."/>
            <person name="Erhart A."/>
            <person name="Billker O."/>
            <person name="Khan S.M."/>
            <person name="Stunnenberg H.G."/>
            <person name="Langhorne J."/>
            <person name="Holder A.A."/>
            <person name="Waters A.P."/>
            <person name="Newbold C.I."/>
            <person name="Pain A."/>
            <person name="Berriman M."/>
            <person name="Janse C.J."/>
        </authorList>
    </citation>
    <scope>NUCLEOTIDE SEQUENCE [LARGE SCALE GENOMIC DNA]</scope>
    <source>
        <strain evidence="3 4">17X</strain>
        <strain evidence="2 5">YM</strain>
    </source>
</reference>
<organism evidence="2 5">
    <name type="scientific">Plasmodium yoelii</name>
    <dbReference type="NCBI Taxonomy" id="5861"/>
    <lineage>
        <taxon>Eukaryota</taxon>
        <taxon>Sar</taxon>
        <taxon>Alveolata</taxon>
        <taxon>Apicomplexa</taxon>
        <taxon>Aconoidasida</taxon>
        <taxon>Haemosporida</taxon>
        <taxon>Plasmodiidae</taxon>
        <taxon>Plasmodium</taxon>
        <taxon>Plasmodium (Vinckeia)</taxon>
    </lineage>
</organism>
<dbReference type="VEuPathDB" id="PlasmoDB:PY17X_1032000"/>
<name>A0A078KJF1_PLAYE</name>
<evidence type="ECO:0000313" key="2">
    <source>
        <dbReference type="EMBL" id="CDU85150.1"/>
    </source>
</evidence>
<reference evidence="2" key="3">
    <citation type="submission" date="2014-05" db="EMBL/GenBank/DDBJ databases">
        <authorList>
            <person name="Aslett A.Martin."/>
            <person name="De Silva Nishadi"/>
        </authorList>
    </citation>
    <scope>NUCLEOTIDE SEQUENCE</scope>
    <source>
        <strain evidence="2">YM</strain>
    </source>
</reference>
<feature type="compositionally biased region" description="Basic residues" evidence="1">
    <location>
        <begin position="324"/>
        <end position="335"/>
    </location>
</feature>
<protein>
    <submittedName>
        <fullName evidence="2">Uncharacterized protein</fullName>
    </submittedName>
</protein>
<dbReference type="Gene3D" id="1.10.10.60">
    <property type="entry name" value="Homeodomain-like"/>
    <property type="match status" value="1"/>
</dbReference>
<evidence type="ECO:0000313" key="4">
    <source>
        <dbReference type="Proteomes" id="UP000072874"/>
    </source>
</evidence>
<feature type="compositionally biased region" description="Basic and acidic residues" evidence="1">
    <location>
        <begin position="243"/>
        <end position="255"/>
    </location>
</feature>
<evidence type="ECO:0000313" key="5">
    <source>
        <dbReference type="Proteomes" id="UP000072904"/>
    </source>
</evidence>
<accession>A0A078KJF1</accession>
<dbReference type="OMA" id="YAYEHQL"/>
<evidence type="ECO:0000256" key="1">
    <source>
        <dbReference type="SAM" id="MobiDB-lite"/>
    </source>
</evidence>
<dbReference type="VEuPathDB" id="PlasmoDB:Py17XNL_001002356"/>
<feature type="region of interest" description="Disordered" evidence="1">
    <location>
        <begin position="243"/>
        <end position="266"/>
    </location>
</feature>
<sequence>MAPKVVKKTKNKLKAYDLDESKNIFLYVYEHQLKNEKINWKKAEELKITRHSGSSMRGHYVNSIKNEISLYLEMYAEEVAKVFNKVKKWKKDEKKKILLFQNNFVKQKSNISLDRLTKRKSTNYNKFNSLIISKAFSMVSIKKKMKSNKKYNFLTRSNKDETKKKKTAISINTTNKSSDINKMTIRKNKIKQMKLINTQKKINKKKKKKNTVIIKNALEKPNKNLNTKFSDEINGKRNLNCIKEDKNEDSNDGSHKNKKQKLKDQKVINEKIEKMYSLESIDNGIDKLNNINKNIKNNCDLEETIKLEKNSPRKSNENNSPYNGKRKNKKFPHKYNSKEFNKVNMSFKRISSNNNTNKRKGNSISSVFSYLYKKVFY</sequence>
<dbReference type="OrthoDB" id="386175at2759"/>
<proteinExistence type="predicted"/>